<name>V9VYZ7_9RHOB</name>
<keyword evidence="3" id="KW-0815">Transposition</keyword>
<evidence type="ECO:0000313" key="7">
    <source>
        <dbReference type="Proteomes" id="UP000018780"/>
    </source>
</evidence>
<evidence type="ECO:0000313" key="6">
    <source>
        <dbReference type="EMBL" id="AHD02989.1"/>
    </source>
</evidence>
<proteinExistence type="inferred from homology"/>
<comment type="similarity">
    <text evidence="2">Belongs to the transposase mutator family.</text>
</comment>
<comment type="function">
    <text evidence="1">Required for the transposition of the insertion element.</text>
</comment>
<keyword evidence="4" id="KW-0238">DNA-binding</keyword>
<dbReference type="KEGG" id="lmd:METH_07805"/>
<protein>
    <submittedName>
        <fullName evidence="6">Uncharacterized protein</fullName>
    </submittedName>
</protein>
<evidence type="ECO:0000256" key="3">
    <source>
        <dbReference type="ARBA" id="ARBA00022578"/>
    </source>
</evidence>
<dbReference type="InterPro" id="IPR001207">
    <property type="entry name" value="Transposase_mutator"/>
</dbReference>
<dbReference type="AlphaFoldDB" id="V9VYZ7"/>
<reference evidence="6 7" key="1">
    <citation type="submission" date="2013-09" db="EMBL/GenBank/DDBJ databases">
        <authorList>
            <consortium name="DOE Joint Genome Institute"/>
            <person name="Klenk H.-P."/>
            <person name="Huntemann M."/>
            <person name="Han J."/>
            <person name="Chen A."/>
            <person name="Kyrpides N."/>
            <person name="Mavromatis K."/>
            <person name="Markowitz V."/>
            <person name="Palaniappan K."/>
            <person name="Ivanova N."/>
            <person name="Schaumberg A."/>
            <person name="Pati A."/>
            <person name="Liolios K."/>
            <person name="Nordberg H.P."/>
            <person name="Cantor M.N."/>
            <person name="Hua S.X."/>
            <person name="Woyke T."/>
        </authorList>
    </citation>
    <scope>NUCLEOTIDE SEQUENCE [LARGE SCALE GENOMIC DNA]</scope>
    <source>
        <strain evidence="6 7">DSM 14336</strain>
    </source>
</reference>
<sequence>MAERMNRRDGYWSRGWETRAGSVGVKYLKLRKAPCFPLLLKPRGAAEKAMTVVIQKVPA</sequence>
<dbReference type="EMBL" id="CP006773">
    <property type="protein sequence ID" value="AHD02989.1"/>
    <property type="molecule type" value="Genomic_DNA"/>
</dbReference>
<accession>V9VYZ7</accession>
<dbReference type="PATRIC" id="fig|999552.6.peg.1570"/>
<evidence type="ECO:0000256" key="5">
    <source>
        <dbReference type="ARBA" id="ARBA00023172"/>
    </source>
</evidence>
<keyword evidence="5" id="KW-0233">DNA recombination</keyword>
<evidence type="ECO:0000256" key="2">
    <source>
        <dbReference type="ARBA" id="ARBA00010961"/>
    </source>
</evidence>
<keyword evidence="7" id="KW-1185">Reference proteome</keyword>
<dbReference type="GO" id="GO:0006313">
    <property type="term" value="P:DNA transposition"/>
    <property type="evidence" value="ECO:0007669"/>
    <property type="project" value="InterPro"/>
</dbReference>
<organism evidence="6 7">
    <name type="scientific">Leisingera methylohalidivorans DSM 14336</name>
    <dbReference type="NCBI Taxonomy" id="999552"/>
    <lineage>
        <taxon>Bacteria</taxon>
        <taxon>Pseudomonadati</taxon>
        <taxon>Pseudomonadota</taxon>
        <taxon>Alphaproteobacteria</taxon>
        <taxon>Rhodobacterales</taxon>
        <taxon>Roseobacteraceae</taxon>
        <taxon>Leisingera</taxon>
    </lineage>
</organism>
<dbReference type="Pfam" id="PF00872">
    <property type="entry name" value="Transposase_mut"/>
    <property type="match status" value="1"/>
</dbReference>
<dbReference type="GO" id="GO:0004803">
    <property type="term" value="F:transposase activity"/>
    <property type="evidence" value="ECO:0007669"/>
    <property type="project" value="InterPro"/>
</dbReference>
<dbReference type="Proteomes" id="UP000018780">
    <property type="component" value="Chromosome"/>
</dbReference>
<dbReference type="HOGENOM" id="CLU_2954939_0_0_5"/>
<evidence type="ECO:0000256" key="4">
    <source>
        <dbReference type="ARBA" id="ARBA00023125"/>
    </source>
</evidence>
<evidence type="ECO:0000256" key="1">
    <source>
        <dbReference type="ARBA" id="ARBA00002190"/>
    </source>
</evidence>
<gene>
    <name evidence="6" type="ORF">METH_07805</name>
</gene>
<dbReference type="GO" id="GO:0003677">
    <property type="term" value="F:DNA binding"/>
    <property type="evidence" value="ECO:0007669"/>
    <property type="project" value="UniProtKB-KW"/>
</dbReference>